<evidence type="ECO:0000313" key="1">
    <source>
        <dbReference type="EMBL" id="AFN65335.1"/>
    </source>
</evidence>
<dbReference type="PATRIC" id="fig|1197325.3.peg.594"/>
<proteinExistence type="predicted"/>
<dbReference type="KEGG" id="mwe:WEN_02760"/>
<sequence>MFFWKPILFILGGATGIAGFSSLSSLEWDPEYIWRPKSKNRFYLTTCKQGRGIDDNEKSAWNNSVLQIYLTVKDSSSEIKNGTPLQLVGKGHYQKFRGSTPVNSMTHEDPVDLHKDNGSGETWFVLSIGNVSQKTTLGETGGGPDSERWGALIVCDKQIFTFNDSNPSSLSASLLHTSFSLEKCGDVKNNYKGKQGCSIGIKETESSKGLKWSTEFKPIIVIN</sequence>
<dbReference type="HOGENOM" id="CLU_1208739_0_0_14"/>
<dbReference type="OrthoDB" id="387726at2"/>
<gene>
    <name evidence="1" type="ordered locus">WEN_02760</name>
</gene>
<dbReference type="AlphaFoldDB" id="I6ZJG5"/>
<protein>
    <submittedName>
        <fullName evidence="1">Uncharacterized protein</fullName>
    </submittedName>
</protein>
<evidence type="ECO:0000313" key="2">
    <source>
        <dbReference type="Proteomes" id="UP000009005"/>
    </source>
</evidence>
<keyword evidence="2" id="KW-1185">Reference proteome</keyword>
<reference evidence="1 2" key="1">
    <citation type="journal article" date="2012" name="J. Bacteriol.">
        <title>Complete genome sequence of Mycoplasma wenyonii strain Massachusetts.</title>
        <authorList>
            <person name="Dos Santos A.P."/>
            <person name="Guimaraes A.M."/>
            <person name="do Nascimento N.C."/>
            <person name="Sanmiguel P.J."/>
            <person name="Messick J.B."/>
        </authorList>
    </citation>
    <scope>NUCLEOTIDE SEQUENCE [LARGE SCALE GENOMIC DNA]</scope>
    <source>
        <strain evidence="1 2">Massachusetts</strain>
    </source>
</reference>
<organism evidence="1 2">
    <name type="scientific">Mycoplasma wenyonii (strain Massachusetts)</name>
    <name type="common">Eperythrozoon wenyonii</name>
    <dbReference type="NCBI Taxonomy" id="1197325"/>
    <lineage>
        <taxon>Bacteria</taxon>
        <taxon>Bacillati</taxon>
        <taxon>Mycoplasmatota</taxon>
        <taxon>Mollicutes</taxon>
        <taxon>Mycoplasmataceae</taxon>
        <taxon>Mycoplasma</taxon>
    </lineage>
</organism>
<name>I6ZJG5_MYCWM</name>
<dbReference type="Proteomes" id="UP000009005">
    <property type="component" value="Chromosome"/>
</dbReference>
<dbReference type="EMBL" id="CP003703">
    <property type="protein sequence ID" value="AFN65335.1"/>
    <property type="molecule type" value="Genomic_DNA"/>
</dbReference>
<accession>I6ZJG5</accession>